<proteinExistence type="predicted"/>
<reference evidence="1" key="1">
    <citation type="submission" date="2021-06" db="EMBL/GenBank/DDBJ databases">
        <authorList>
            <person name="Kallberg Y."/>
            <person name="Tangrot J."/>
            <person name="Rosling A."/>
        </authorList>
    </citation>
    <scope>NUCLEOTIDE SEQUENCE</scope>
    <source>
        <strain evidence="1">MA461A</strain>
    </source>
</reference>
<organism evidence="1 2">
    <name type="scientific">Racocetra persica</name>
    <dbReference type="NCBI Taxonomy" id="160502"/>
    <lineage>
        <taxon>Eukaryota</taxon>
        <taxon>Fungi</taxon>
        <taxon>Fungi incertae sedis</taxon>
        <taxon>Mucoromycota</taxon>
        <taxon>Glomeromycotina</taxon>
        <taxon>Glomeromycetes</taxon>
        <taxon>Diversisporales</taxon>
        <taxon>Gigasporaceae</taxon>
        <taxon>Racocetra</taxon>
    </lineage>
</organism>
<keyword evidence="2" id="KW-1185">Reference proteome</keyword>
<gene>
    <name evidence="1" type="ORF">RPERSI_LOCUS29007</name>
</gene>
<dbReference type="Proteomes" id="UP000789920">
    <property type="component" value="Unassembled WGS sequence"/>
</dbReference>
<feature type="non-terminal residue" evidence="1">
    <location>
        <position position="236"/>
    </location>
</feature>
<evidence type="ECO:0000313" key="1">
    <source>
        <dbReference type="EMBL" id="CAG8833915.1"/>
    </source>
</evidence>
<protein>
    <submittedName>
        <fullName evidence="1">15841_t:CDS:1</fullName>
    </submittedName>
</protein>
<name>A0ACA9SE48_9GLOM</name>
<comment type="caution">
    <text evidence="1">The sequence shown here is derived from an EMBL/GenBank/DDBJ whole genome shotgun (WGS) entry which is preliminary data.</text>
</comment>
<accession>A0ACA9SE48</accession>
<dbReference type="EMBL" id="CAJVQC010107716">
    <property type="protein sequence ID" value="CAG8833915.1"/>
    <property type="molecule type" value="Genomic_DNA"/>
</dbReference>
<sequence>LRDVLLEGVNIQWGKKCVGYEESDDGVWALFDDGTKEFGDLLIGADGINSPIRKQKVPNLEIFNLGITSVDVEVALPKNMAEKLLAFHNNALMQRSVGINGDAFFSFMRFVPVDQSDEPYYRLGIAFHYPTILDTEDPNSKLVDDDDPKSVMKHTISRIKQLRPPCELTDLMIDIFSLVPYSDPGEKYPKYPFREYNAPRRRPLRDVNPLSVEPWKNDRVILLGDAAHAMNPLLGL</sequence>
<evidence type="ECO:0000313" key="2">
    <source>
        <dbReference type="Proteomes" id="UP000789920"/>
    </source>
</evidence>
<feature type="non-terminal residue" evidence="1">
    <location>
        <position position="1"/>
    </location>
</feature>